<dbReference type="AlphaFoldDB" id="A0A1K1NUA6"/>
<evidence type="ECO:0008006" key="3">
    <source>
        <dbReference type="Google" id="ProtNLM"/>
    </source>
</evidence>
<name>A0A1K1NUA6_9FLAO</name>
<organism evidence="1 2">
    <name type="scientific">Sinomicrobium oceani</name>
    <dbReference type="NCBI Taxonomy" id="1150368"/>
    <lineage>
        <taxon>Bacteria</taxon>
        <taxon>Pseudomonadati</taxon>
        <taxon>Bacteroidota</taxon>
        <taxon>Flavobacteriia</taxon>
        <taxon>Flavobacteriales</taxon>
        <taxon>Flavobacteriaceae</taxon>
        <taxon>Sinomicrobium</taxon>
    </lineage>
</organism>
<dbReference type="OrthoDB" id="759001at2"/>
<dbReference type="RefSeq" id="WP_072316684.1">
    <property type="nucleotide sequence ID" value="NZ_FPJE01000006.1"/>
</dbReference>
<dbReference type="SUPFAM" id="SSF88946">
    <property type="entry name" value="Sigma2 domain of RNA polymerase sigma factors"/>
    <property type="match status" value="1"/>
</dbReference>
<accession>A0A1K1NUA6</accession>
<dbReference type="Gene3D" id="1.10.1740.10">
    <property type="match status" value="1"/>
</dbReference>
<evidence type="ECO:0000313" key="1">
    <source>
        <dbReference type="EMBL" id="SFW38895.1"/>
    </source>
</evidence>
<dbReference type="InterPro" id="IPR013325">
    <property type="entry name" value="RNA_pol_sigma_r2"/>
</dbReference>
<protein>
    <recommendedName>
        <fullName evidence="3">Sigma-70 region 2</fullName>
    </recommendedName>
</protein>
<gene>
    <name evidence="1" type="ORF">SAMN02927921_01455</name>
</gene>
<keyword evidence="2" id="KW-1185">Reference proteome</keyword>
<proteinExistence type="predicted"/>
<dbReference type="GO" id="GO:0003700">
    <property type="term" value="F:DNA-binding transcription factor activity"/>
    <property type="evidence" value="ECO:0007669"/>
    <property type="project" value="InterPro"/>
</dbReference>
<reference evidence="1 2" key="1">
    <citation type="submission" date="2016-11" db="EMBL/GenBank/DDBJ databases">
        <authorList>
            <person name="Jaros S."/>
            <person name="Januszkiewicz K."/>
            <person name="Wedrychowicz H."/>
        </authorList>
    </citation>
    <scope>NUCLEOTIDE SEQUENCE [LARGE SCALE GENOMIC DNA]</scope>
    <source>
        <strain evidence="1 2">CGMCC 1.12145</strain>
    </source>
</reference>
<sequence>MSKEHHISYRQINSLRAGDAAVFDSVFTLLRPRLMVFVRPYTCNDDDAQDIVQNVFEKIWLKRCNIVHGTFVKEVFAMARETAMQHLRDRTRGTGELP</sequence>
<dbReference type="EMBL" id="FPJE01000006">
    <property type="protein sequence ID" value="SFW38895.1"/>
    <property type="molecule type" value="Genomic_DNA"/>
</dbReference>
<dbReference type="GO" id="GO:0006352">
    <property type="term" value="P:DNA-templated transcription initiation"/>
    <property type="evidence" value="ECO:0007669"/>
    <property type="project" value="InterPro"/>
</dbReference>
<evidence type="ECO:0000313" key="2">
    <source>
        <dbReference type="Proteomes" id="UP000182248"/>
    </source>
</evidence>
<dbReference type="Proteomes" id="UP000182248">
    <property type="component" value="Unassembled WGS sequence"/>
</dbReference>